<organism evidence="2 3">
    <name type="scientific">Digitaria exilis</name>
    <dbReference type="NCBI Taxonomy" id="1010633"/>
    <lineage>
        <taxon>Eukaryota</taxon>
        <taxon>Viridiplantae</taxon>
        <taxon>Streptophyta</taxon>
        <taxon>Embryophyta</taxon>
        <taxon>Tracheophyta</taxon>
        <taxon>Spermatophyta</taxon>
        <taxon>Magnoliopsida</taxon>
        <taxon>Liliopsida</taxon>
        <taxon>Poales</taxon>
        <taxon>Poaceae</taxon>
        <taxon>PACMAD clade</taxon>
        <taxon>Panicoideae</taxon>
        <taxon>Panicodae</taxon>
        <taxon>Paniceae</taxon>
        <taxon>Anthephorinae</taxon>
        <taxon>Digitaria</taxon>
    </lineage>
</organism>
<comment type="caution">
    <text evidence="2">The sequence shown here is derived from an EMBL/GenBank/DDBJ whole genome shotgun (WGS) entry which is preliminary data.</text>
</comment>
<dbReference type="Proteomes" id="UP000636709">
    <property type="component" value="Unassembled WGS sequence"/>
</dbReference>
<keyword evidence="3" id="KW-1185">Reference proteome</keyword>
<reference evidence="2" key="1">
    <citation type="submission" date="2020-07" db="EMBL/GenBank/DDBJ databases">
        <title>Genome sequence and genetic diversity analysis of an under-domesticated orphan crop, white fonio (Digitaria exilis).</title>
        <authorList>
            <person name="Bennetzen J.L."/>
            <person name="Chen S."/>
            <person name="Ma X."/>
            <person name="Wang X."/>
            <person name="Yssel A.E.J."/>
            <person name="Chaluvadi S.R."/>
            <person name="Johnson M."/>
            <person name="Gangashetty P."/>
            <person name="Hamidou F."/>
            <person name="Sanogo M.D."/>
            <person name="Zwaenepoel A."/>
            <person name="Wallace J."/>
            <person name="Van De Peer Y."/>
            <person name="Van Deynze A."/>
        </authorList>
    </citation>
    <scope>NUCLEOTIDE SEQUENCE</scope>
    <source>
        <tissue evidence="2">Leaves</tissue>
    </source>
</reference>
<sequence>MPICPISAAGDLWAPGFVNYFGPTSLVMLRLDKESEQWLPVATMEAKHCVIHGYVVVRDTILLSLEPQHLFVVFDCRNCAWTAVKTNNNCSTYACTFGKYITDYVPIRRRGLYIEEDDTIYFLRDNVIYAYKLCKDQDQCQYRMALPTVIDRVSPFGDEEGSGFLTHLSGQVMCFVWICKLHCSCDSSHVLITTFQVIGDSGSNREHFIPKGVQVLHSTYRRLEKSVMQTVKDLYIICQAPRYSTVFKINIMDGRLACHNQNLMPYGVMDTFVCDDPDDDLMEQPFPWHFVCDSTSIYAVRDKINDIHIRSLAKGTHDRFEARRPFGIDFSIALVLTVGIDVIALSDTLGGVYHLSDTHEWEHHSIQGFVDLKKKVKLSGYVVLNDKSFMVCDAETSCCFLFDLGNDKWSIVRAHSDVSDGGLEACEIIKVQDSYYLGEKICLRFEWLKYWDRKRMCLDYVGQETTSGAVMFCVVQGILTIIFARVFRTSILH</sequence>
<gene>
    <name evidence="2" type="ORF">HU200_063861</name>
</gene>
<name>A0A835A2V0_9POAL</name>
<evidence type="ECO:0000313" key="3">
    <source>
        <dbReference type="Proteomes" id="UP000636709"/>
    </source>
</evidence>
<protein>
    <submittedName>
        <fullName evidence="2">Uncharacterized protein</fullName>
    </submittedName>
</protein>
<feature type="transmembrane region" description="Helical" evidence="1">
    <location>
        <begin position="468"/>
        <end position="487"/>
    </location>
</feature>
<evidence type="ECO:0000256" key="1">
    <source>
        <dbReference type="SAM" id="Phobius"/>
    </source>
</evidence>
<keyword evidence="1" id="KW-0812">Transmembrane</keyword>
<dbReference type="EMBL" id="JACEFO010002724">
    <property type="protein sequence ID" value="KAF8650495.1"/>
    <property type="molecule type" value="Genomic_DNA"/>
</dbReference>
<dbReference type="OrthoDB" id="661607at2759"/>
<proteinExistence type="predicted"/>
<evidence type="ECO:0000313" key="2">
    <source>
        <dbReference type="EMBL" id="KAF8650495.1"/>
    </source>
</evidence>
<accession>A0A835A2V0</accession>
<keyword evidence="1" id="KW-0472">Membrane</keyword>
<dbReference type="AlphaFoldDB" id="A0A835A2V0"/>
<keyword evidence="1" id="KW-1133">Transmembrane helix</keyword>